<dbReference type="InterPro" id="IPR000182">
    <property type="entry name" value="GNAT_dom"/>
</dbReference>
<keyword evidence="1" id="KW-0808">Transferase</keyword>
<dbReference type="AlphaFoldDB" id="A0A7J7IRG6"/>
<organism evidence="5 6">
    <name type="scientific">Cyanidiococcus yangmingshanensis</name>
    <dbReference type="NCBI Taxonomy" id="2690220"/>
    <lineage>
        <taxon>Eukaryota</taxon>
        <taxon>Rhodophyta</taxon>
        <taxon>Bangiophyceae</taxon>
        <taxon>Cyanidiales</taxon>
        <taxon>Cyanidiaceae</taxon>
        <taxon>Cyanidiococcus</taxon>
    </lineage>
</organism>
<dbReference type="OrthoDB" id="25586at2759"/>
<reference evidence="5 6" key="1">
    <citation type="journal article" date="2020" name="J. Phycol.">
        <title>Comparative genome analysis reveals Cyanidiococcus gen. nov., a new extremophilic red algal genus sister to Cyanidioschyzon (Cyanidioschyzonaceae, Rhodophyta).</title>
        <authorList>
            <person name="Liu S.-L."/>
            <person name="Chiang Y.-R."/>
            <person name="Yoon H.S."/>
            <person name="Fu H.-Y."/>
        </authorList>
    </citation>
    <scope>NUCLEOTIDE SEQUENCE [LARGE SCALE GENOMIC DNA]</scope>
    <source>
        <strain evidence="5 6">THAL066</strain>
    </source>
</reference>
<name>A0A7J7IRG6_9RHOD</name>
<keyword evidence="2" id="KW-0012">Acyltransferase</keyword>
<evidence type="ECO:0000313" key="5">
    <source>
        <dbReference type="EMBL" id="KAF6005299.1"/>
    </source>
</evidence>
<dbReference type="EMBL" id="VWRR01000001">
    <property type="protein sequence ID" value="KAF6005299.1"/>
    <property type="molecule type" value="Genomic_DNA"/>
</dbReference>
<evidence type="ECO:0000256" key="2">
    <source>
        <dbReference type="ARBA" id="ARBA00023315"/>
    </source>
</evidence>
<dbReference type="GO" id="GO:0031415">
    <property type="term" value="C:NatA complex"/>
    <property type="evidence" value="ECO:0007669"/>
    <property type="project" value="InterPro"/>
</dbReference>
<evidence type="ECO:0000259" key="4">
    <source>
        <dbReference type="PROSITE" id="PS51186"/>
    </source>
</evidence>
<dbReference type="InterPro" id="IPR045047">
    <property type="entry name" value="Ard1-like"/>
</dbReference>
<comment type="caution">
    <text evidence="5">The sequence shown here is derived from an EMBL/GenBank/DDBJ whole genome shotgun (WGS) entry which is preliminary data.</text>
</comment>
<proteinExistence type="inferred from homology"/>
<keyword evidence="6" id="KW-1185">Reference proteome</keyword>
<dbReference type="InterPro" id="IPR016181">
    <property type="entry name" value="Acyl_CoA_acyltransferase"/>
</dbReference>
<evidence type="ECO:0000256" key="3">
    <source>
        <dbReference type="ARBA" id="ARBA00025786"/>
    </source>
</evidence>
<gene>
    <name evidence="5" type="ORF">F1559_004152</name>
</gene>
<feature type="domain" description="N-acetyltransferase" evidence="4">
    <location>
        <begin position="2"/>
        <end position="156"/>
    </location>
</feature>
<dbReference type="Pfam" id="PF00583">
    <property type="entry name" value="Acetyltransf_1"/>
    <property type="match status" value="1"/>
</dbReference>
<dbReference type="PROSITE" id="PS51186">
    <property type="entry name" value="GNAT"/>
    <property type="match status" value="1"/>
</dbReference>
<evidence type="ECO:0000256" key="1">
    <source>
        <dbReference type="ARBA" id="ARBA00022679"/>
    </source>
</evidence>
<dbReference type="Gene3D" id="3.40.630.30">
    <property type="match status" value="1"/>
</dbReference>
<dbReference type="Proteomes" id="UP000530660">
    <property type="component" value="Unassembled WGS sequence"/>
</dbReference>
<dbReference type="SUPFAM" id="SSF55729">
    <property type="entry name" value="Acyl-CoA N-acyltransferases (Nat)"/>
    <property type="match status" value="1"/>
</dbReference>
<comment type="similarity">
    <text evidence="3">Belongs to the acetyltransferase family. ARD1 subfamily.</text>
</comment>
<dbReference type="GO" id="GO:1990189">
    <property type="term" value="F:protein N-terminal-serine acetyltransferase activity"/>
    <property type="evidence" value="ECO:0007669"/>
    <property type="project" value="TreeGrafter"/>
</dbReference>
<accession>A0A7J7IRG6</accession>
<protein>
    <recommendedName>
        <fullName evidence="4">N-acetyltransferase domain-containing protein</fullName>
    </recommendedName>
</protein>
<evidence type="ECO:0000313" key="6">
    <source>
        <dbReference type="Proteomes" id="UP000530660"/>
    </source>
</evidence>
<dbReference type="GO" id="GO:1990190">
    <property type="term" value="F:protein-N-terminal-glutamate acetyltransferase activity"/>
    <property type="evidence" value="ECO:0007669"/>
    <property type="project" value="TreeGrafter"/>
</dbReference>
<dbReference type="PANTHER" id="PTHR23091:SF4">
    <property type="entry name" value="N-TERMINAL AMINO-ACID N(ALPHA)-ACETYLTRANSFERASE NATA"/>
    <property type="match status" value="1"/>
</dbReference>
<dbReference type="PANTHER" id="PTHR23091">
    <property type="entry name" value="N-TERMINAL ACETYLTRANSFERASE"/>
    <property type="match status" value="1"/>
</dbReference>
<sequence>MVTIRRATPADLLAMQHCNLQCLPENYQIKYYMYHLLSWPHLLYVAEESDGTVVGYVLAKMEESAGTSDASAGVSSSTGSNQAAPTRHGHITGLMQIAHETMREEYKVTYVSLHVRVSNQAAQHLYKDSLGYQIHATEVRYYADGEDAYDMRLWFVPSRSRKHD</sequence>